<protein>
    <submittedName>
        <fullName evidence="2">Uncharacterized protein</fullName>
    </submittedName>
</protein>
<dbReference type="AlphaFoldDB" id="A0A369T6Q7"/>
<evidence type="ECO:0000313" key="2">
    <source>
        <dbReference type="EMBL" id="RDD61009.1"/>
    </source>
</evidence>
<dbReference type="RefSeq" id="WP_114583012.1">
    <property type="nucleotide sequence ID" value="NZ_QPMH01000016.1"/>
</dbReference>
<dbReference type="Proteomes" id="UP000253941">
    <property type="component" value="Unassembled WGS sequence"/>
</dbReference>
<organism evidence="2 3">
    <name type="scientific">Ferruginivarius sediminum</name>
    <dbReference type="NCBI Taxonomy" id="2661937"/>
    <lineage>
        <taxon>Bacteria</taxon>
        <taxon>Pseudomonadati</taxon>
        <taxon>Pseudomonadota</taxon>
        <taxon>Alphaproteobacteria</taxon>
        <taxon>Rhodospirillales</taxon>
        <taxon>Rhodospirillaceae</taxon>
        <taxon>Ferruginivarius</taxon>
    </lineage>
</organism>
<name>A0A369T6Q7_9PROT</name>
<sequence>MYTEYAYPAAAPTAAKALPENGLRLVSEPETVAHLEPLATEAALRAFAGGGNGQAEGQEADYRVTFEPEATPHLTPLAAEAGFAQPAGGEREGELRIVSEPESEPHLPPVQAQAAAAAQPEPAEGEEGESALSDLFDIVRRVAEQHNGEAGYGHTAADEAGSGLVYGIARFRQASGDLGAVLSLARERDPDLFGEVMGAENAGQLIQVTTASDPAARLQPVGGEPLTSAGWQRRFADTATVDIFRNAQHEHAIEGLLRPLSRLLADFGLRSRFALAAAFDLMVMRGPQAARNAIAEALGLFTAETQQRTALAALNHADLRGFQAANGISASGQADAATLARLTRRVRERGLMPLPKESELLARLAAIGDAARQRRLAALRAAFTTPGR</sequence>
<reference evidence="2 3" key="1">
    <citation type="submission" date="2018-07" db="EMBL/GenBank/DDBJ databases">
        <title>Venubactetium sediminum gen. nov., sp. nov., isolated from a marine solar saltern.</title>
        <authorList>
            <person name="Wang S."/>
        </authorList>
    </citation>
    <scope>NUCLEOTIDE SEQUENCE [LARGE SCALE GENOMIC DNA]</scope>
    <source>
        <strain evidence="2 3">WD2A32</strain>
    </source>
</reference>
<comment type="caution">
    <text evidence="2">The sequence shown here is derived from an EMBL/GenBank/DDBJ whole genome shotgun (WGS) entry which is preliminary data.</text>
</comment>
<accession>A0A369T6Q7</accession>
<evidence type="ECO:0000313" key="3">
    <source>
        <dbReference type="Proteomes" id="UP000253941"/>
    </source>
</evidence>
<feature type="region of interest" description="Disordered" evidence="1">
    <location>
        <begin position="101"/>
        <end position="130"/>
    </location>
</feature>
<proteinExistence type="predicted"/>
<dbReference type="EMBL" id="QPMH01000016">
    <property type="protein sequence ID" value="RDD61009.1"/>
    <property type="molecule type" value="Genomic_DNA"/>
</dbReference>
<feature type="compositionally biased region" description="Low complexity" evidence="1">
    <location>
        <begin position="111"/>
        <end position="122"/>
    </location>
</feature>
<gene>
    <name evidence="2" type="ORF">DRB17_14885</name>
</gene>
<keyword evidence="3" id="KW-1185">Reference proteome</keyword>
<evidence type="ECO:0000256" key="1">
    <source>
        <dbReference type="SAM" id="MobiDB-lite"/>
    </source>
</evidence>